<sequence>MTSAMFPDQSSTFNMSEESSLVAAAPDTDAAPELLYKVQSSDGKEFKVSELAIQQSETLGRLIETMEYTAEDVETKPPIPLENISGDTLDLVFKWCEHHKGEPIPVDDGSVNVVISEFDKKLMDIDNMKLFHLMCAADYLSIKQLLNVSAKKVADMTKGKTPEELRKFLEIPTDEEDEAAQRAAVAEQEAAARRAAGEGPSGDAGEGSKNAST</sequence>
<evidence type="ECO:0000256" key="3">
    <source>
        <dbReference type="SAM" id="MobiDB-lite"/>
    </source>
</evidence>
<feature type="domain" description="SKP1 component dimerisation" evidence="4">
    <location>
        <begin position="143"/>
        <end position="181"/>
    </location>
</feature>
<dbReference type="Pfam" id="PF01466">
    <property type="entry name" value="Skp1"/>
    <property type="match status" value="1"/>
</dbReference>
<dbReference type="InParanoid" id="G0MZK1"/>
<gene>
    <name evidence="6" type="ORF">CAEBREN_19195</name>
</gene>
<keyword evidence="7" id="KW-1185">Reference proteome</keyword>
<dbReference type="Gene3D" id="3.30.710.10">
    <property type="entry name" value="Potassium Channel Kv1.1, Chain A"/>
    <property type="match status" value="1"/>
</dbReference>
<dbReference type="CDD" id="cd18322">
    <property type="entry name" value="BTB_POZ_SKP1"/>
    <property type="match status" value="1"/>
</dbReference>
<dbReference type="SUPFAM" id="SSF81382">
    <property type="entry name" value="Skp1 dimerisation domain-like"/>
    <property type="match status" value="1"/>
</dbReference>
<evidence type="ECO:0000313" key="6">
    <source>
        <dbReference type="EMBL" id="EGT48208.1"/>
    </source>
</evidence>
<dbReference type="PANTHER" id="PTHR11165">
    <property type="entry name" value="SKP1"/>
    <property type="match status" value="1"/>
</dbReference>
<evidence type="ECO:0000259" key="4">
    <source>
        <dbReference type="Pfam" id="PF01466"/>
    </source>
</evidence>
<evidence type="ECO:0000259" key="5">
    <source>
        <dbReference type="Pfam" id="PF03931"/>
    </source>
</evidence>
<feature type="region of interest" description="Disordered" evidence="3">
    <location>
        <begin position="170"/>
        <end position="213"/>
    </location>
</feature>
<dbReference type="InterPro" id="IPR016073">
    <property type="entry name" value="Skp1_comp_POZ"/>
</dbReference>
<dbReference type="AlphaFoldDB" id="G0MZK1"/>
<dbReference type="InterPro" id="IPR001232">
    <property type="entry name" value="SKP1-like"/>
</dbReference>
<dbReference type="STRING" id="135651.G0MZK1"/>
<evidence type="ECO:0008006" key="8">
    <source>
        <dbReference type="Google" id="ProtNLM"/>
    </source>
</evidence>
<organism evidence="7">
    <name type="scientific">Caenorhabditis brenneri</name>
    <name type="common">Nematode worm</name>
    <dbReference type="NCBI Taxonomy" id="135651"/>
    <lineage>
        <taxon>Eukaryota</taxon>
        <taxon>Metazoa</taxon>
        <taxon>Ecdysozoa</taxon>
        <taxon>Nematoda</taxon>
        <taxon>Chromadorea</taxon>
        <taxon>Rhabditida</taxon>
        <taxon>Rhabditina</taxon>
        <taxon>Rhabditomorpha</taxon>
        <taxon>Rhabditoidea</taxon>
        <taxon>Rhabditidae</taxon>
        <taxon>Peloderinae</taxon>
        <taxon>Caenorhabditis</taxon>
    </lineage>
</organism>
<dbReference type="OMA" id="MCAADYL"/>
<dbReference type="InterPro" id="IPR016897">
    <property type="entry name" value="SKP1"/>
</dbReference>
<dbReference type="SUPFAM" id="SSF54695">
    <property type="entry name" value="POZ domain"/>
    <property type="match status" value="1"/>
</dbReference>
<dbReference type="InterPro" id="IPR011333">
    <property type="entry name" value="SKP1/BTB/POZ_sf"/>
</dbReference>
<evidence type="ECO:0000256" key="1">
    <source>
        <dbReference type="ARBA" id="ARBA00009993"/>
    </source>
</evidence>
<dbReference type="FunFam" id="3.30.710.10:FF:000124">
    <property type="entry name" value="Protein CBG09126"/>
    <property type="match status" value="1"/>
</dbReference>
<evidence type="ECO:0000256" key="2">
    <source>
        <dbReference type="ARBA" id="ARBA00022786"/>
    </source>
</evidence>
<dbReference type="Proteomes" id="UP000008068">
    <property type="component" value="Unassembled WGS sequence"/>
</dbReference>
<feature type="domain" description="SKP1 component POZ" evidence="5">
    <location>
        <begin position="37"/>
        <end position="100"/>
    </location>
</feature>
<dbReference type="Pfam" id="PF03931">
    <property type="entry name" value="Skp1_POZ"/>
    <property type="match status" value="1"/>
</dbReference>
<dbReference type="EMBL" id="GL379822">
    <property type="protein sequence ID" value="EGT48208.1"/>
    <property type="molecule type" value="Genomic_DNA"/>
</dbReference>
<dbReference type="eggNOG" id="KOG1724">
    <property type="taxonomic scope" value="Eukaryota"/>
</dbReference>
<comment type="similarity">
    <text evidence="1">Belongs to the SKP1 family.</text>
</comment>
<keyword evidence="2" id="KW-0833">Ubl conjugation pathway</keyword>
<dbReference type="GO" id="GO:0006511">
    <property type="term" value="P:ubiquitin-dependent protein catabolic process"/>
    <property type="evidence" value="ECO:0007669"/>
    <property type="project" value="InterPro"/>
</dbReference>
<dbReference type="InterPro" id="IPR036296">
    <property type="entry name" value="SKP1-like_dim_sf"/>
</dbReference>
<proteinExistence type="inferred from homology"/>
<dbReference type="HOGENOM" id="CLU_059252_1_0_1"/>
<name>G0MZK1_CAEBE</name>
<evidence type="ECO:0000313" key="7">
    <source>
        <dbReference type="Proteomes" id="UP000008068"/>
    </source>
</evidence>
<reference evidence="7" key="1">
    <citation type="submission" date="2011-07" db="EMBL/GenBank/DDBJ databases">
        <authorList>
            <consortium name="Caenorhabditis brenneri Sequencing and Analysis Consortium"/>
            <person name="Wilson R.K."/>
        </authorList>
    </citation>
    <scope>NUCLEOTIDE SEQUENCE [LARGE SCALE GENOMIC DNA]</scope>
    <source>
        <strain evidence="7">PB2801</strain>
    </source>
</reference>
<dbReference type="SMART" id="SM00512">
    <property type="entry name" value="Skp1"/>
    <property type="match status" value="1"/>
</dbReference>
<dbReference type="InterPro" id="IPR016072">
    <property type="entry name" value="Skp1_comp_dimer"/>
</dbReference>
<protein>
    <recommendedName>
        <fullName evidence="8">Skp1-related protein</fullName>
    </recommendedName>
</protein>
<accession>G0MZK1</accession>
<dbReference type="OrthoDB" id="5867496at2759"/>